<proteinExistence type="predicted"/>
<keyword evidence="3" id="KW-1185">Reference proteome</keyword>
<protein>
    <submittedName>
        <fullName evidence="2">Uncharacterized protein</fullName>
    </submittedName>
</protein>
<accession>A0AAN8ZUN4</accession>
<reference evidence="2 3" key="1">
    <citation type="submission" date="2023-11" db="EMBL/GenBank/DDBJ databases">
        <title>Halocaridina rubra genome assembly.</title>
        <authorList>
            <person name="Smith C."/>
        </authorList>
    </citation>
    <scope>NUCLEOTIDE SEQUENCE [LARGE SCALE GENOMIC DNA]</scope>
    <source>
        <strain evidence="2">EP-1</strain>
        <tissue evidence="2">Whole</tissue>
    </source>
</reference>
<evidence type="ECO:0000256" key="1">
    <source>
        <dbReference type="SAM" id="SignalP"/>
    </source>
</evidence>
<evidence type="ECO:0000313" key="3">
    <source>
        <dbReference type="Proteomes" id="UP001381693"/>
    </source>
</evidence>
<dbReference type="EMBL" id="JAXCGZ010016990">
    <property type="protein sequence ID" value="KAK7069261.1"/>
    <property type="molecule type" value="Genomic_DNA"/>
</dbReference>
<organism evidence="2 3">
    <name type="scientific">Halocaridina rubra</name>
    <name type="common">Hawaiian red shrimp</name>
    <dbReference type="NCBI Taxonomy" id="373956"/>
    <lineage>
        <taxon>Eukaryota</taxon>
        <taxon>Metazoa</taxon>
        <taxon>Ecdysozoa</taxon>
        <taxon>Arthropoda</taxon>
        <taxon>Crustacea</taxon>
        <taxon>Multicrustacea</taxon>
        <taxon>Malacostraca</taxon>
        <taxon>Eumalacostraca</taxon>
        <taxon>Eucarida</taxon>
        <taxon>Decapoda</taxon>
        <taxon>Pleocyemata</taxon>
        <taxon>Caridea</taxon>
        <taxon>Atyoidea</taxon>
        <taxon>Atyidae</taxon>
        <taxon>Halocaridina</taxon>
    </lineage>
</organism>
<gene>
    <name evidence="2" type="ORF">SK128_020522</name>
</gene>
<sequence length="131" mass="14924">MVFRYGMVLLLLLFMYYAGICQEESEERPQCSRDMELQVGPRLQKSDYVHMAKFIADFVKVLNTSGHVEVEEVFAFDDSPPGIVVPVGIWESIIGMKIHHSPVRGPKDFKGHVVTAVSMQVRVLCIYTWCT</sequence>
<keyword evidence="1" id="KW-0732">Signal</keyword>
<feature type="signal peptide" evidence="1">
    <location>
        <begin position="1"/>
        <end position="21"/>
    </location>
</feature>
<dbReference type="AlphaFoldDB" id="A0AAN8ZUN4"/>
<comment type="caution">
    <text evidence="2">The sequence shown here is derived from an EMBL/GenBank/DDBJ whole genome shotgun (WGS) entry which is preliminary data.</text>
</comment>
<dbReference type="Proteomes" id="UP001381693">
    <property type="component" value="Unassembled WGS sequence"/>
</dbReference>
<name>A0AAN8ZUN4_HALRR</name>
<feature type="chain" id="PRO_5042894375" evidence="1">
    <location>
        <begin position="22"/>
        <end position="131"/>
    </location>
</feature>
<evidence type="ECO:0000313" key="2">
    <source>
        <dbReference type="EMBL" id="KAK7069261.1"/>
    </source>
</evidence>